<evidence type="ECO:0000313" key="2">
    <source>
        <dbReference type="Proteomes" id="UP000054538"/>
    </source>
</evidence>
<reference evidence="2" key="2">
    <citation type="submission" date="2015-01" db="EMBL/GenBank/DDBJ databases">
        <title>Evolutionary Origins and Diversification of the Mycorrhizal Mutualists.</title>
        <authorList>
            <consortium name="DOE Joint Genome Institute"/>
            <consortium name="Mycorrhizal Genomics Consortium"/>
            <person name="Kohler A."/>
            <person name="Kuo A."/>
            <person name="Nagy L.G."/>
            <person name="Floudas D."/>
            <person name="Copeland A."/>
            <person name="Barry K.W."/>
            <person name="Cichocki N."/>
            <person name="Veneault-Fourrey C."/>
            <person name="LaButti K."/>
            <person name="Lindquist E.A."/>
            <person name="Lipzen A."/>
            <person name="Lundell T."/>
            <person name="Morin E."/>
            <person name="Murat C."/>
            <person name="Riley R."/>
            <person name="Ohm R."/>
            <person name="Sun H."/>
            <person name="Tunlid A."/>
            <person name="Henrissat B."/>
            <person name="Grigoriev I.V."/>
            <person name="Hibbett D.S."/>
            <person name="Martin F."/>
        </authorList>
    </citation>
    <scope>NUCLEOTIDE SEQUENCE [LARGE SCALE GENOMIC DNA]</scope>
    <source>
        <strain evidence="2">Ve08.2h10</strain>
    </source>
</reference>
<sequence>VTSLPTRHTGEQFQRSDDTISCYFHKILIIFSSPPFYTNYVQLPTGKQIPAKIHDNPKFWPYFCHAVGAFYGSHIHVSPPAFLHANYQNCK</sequence>
<proteinExistence type="predicted"/>
<organism evidence="1 2">
    <name type="scientific">Paxillus rubicundulus Ve08.2h10</name>
    <dbReference type="NCBI Taxonomy" id="930991"/>
    <lineage>
        <taxon>Eukaryota</taxon>
        <taxon>Fungi</taxon>
        <taxon>Dikarya</taxon>
        <taxon>Basidiomycota</taxon>
        <taxon>Agaricomycotina</taxon>
        <taxon>Agaricomycetes</taxon>
        <taxon>Agaricomycetidae</taxon>
        <taxon>Boletales</taxon>
        <taxon>Paxilineae</taxon>
        <taxon>Paxillaceae</taxon>
        <taxon>Paxillus</taxon>
    </lineage>
</organism>
<dbReference type="Proteomes" id="UP000054538">
    <property type="component" value="Unassembled WGS sequence"/>
</dbReference>
<dbReference type="HOGENOM" id="CLU_040082_6_1_1"/>
<feature type="non-terminal residue" evidence="1">
    <location>
        <position position="91"/>
    </location>
</feature>
<evidence type="ECO:0000313" key="1">
    <source>
        <dbReference type="EMBL" id="KIK79285.1"/>
    </source>
</evidence>
<reference evidence="1 2" key="1">
    <citation type="submission" date="2014-04" db="EMBL/GenBank/DDBJ databases">
        <authorList>
            <consortium name="DOE Joint Genome Institute"/>
            <person name="Kuo A."/>
            <person name="Kohler A."/>
            <person name="Jargeat P."/>
            <person name="Nagy L.G."/>
            <person name="Floudas D."/>
            <person name="Copeland A."/>
            <person name="Barry K.W."/>
            <person name="Cichocki N."/>
            <person name="Veneault-Fourrey C."/>
            <person name="LaButti K."/>
            <person name="Lindquist E.A."/>
            <person name="Lipzen A."/>
            <person name="Lundell T."/>
            <person name="Morin E."/>
            <person name="Murat C."/>
            <person name="Sun H."/>
            <person name="Tunlid A."/>
            <person name="Henrissat B."/>
            <person name="Grigoriev I.V."/>
            <person name="Hibbett D.S."/>
            <person name="Martin F."/>
            <person name="Nordberg H.P."/>
            <person name="Cantor M.N."/>
            <person name="Hua S.X."/>
        </authorList>
    </citation>
    <scope>NUCLEOTIDE SEQUENCE [LARGE SCALE GENOMIC DNA]</scope>
    <source>
        <strain evidence="1 2">Ve08.2h10</strain>
    </source>
</reference>
<dbReference type="EMBL" id="KN826322">
    <property type="protein sequence ID" value="KIK79285.1"/>
    <property type="molecule type" value="Genomic_DNA"/>
</dbReference>
<dbReference type="AlphaFoldDB" id="A0A0D0DLP5"/>
<dbReference type="OrthoDB" id="2642487at2759"/>
<feature type="non-terminal residue" evidence="1">
    <location>
        <position position="1"/>
    </location>
</feature>
<keyword evidence="2" id="KW-1185">Reference proteome</keyword>
<name>A0A0D0DLP5_9AGAM</name>
<accession>A0A0D0DLP5</accession>
<protein>
    <submittedName>
        <fullName evidence="1">Uncharacterized protein</fullName>
    </submittedName>
</protein>
<dbReference type="InParanoid" id="A0A0D0DLP5"/>
<gene>
    <name evidence="1" type="ORF">PAXRUDRAFT_73814</name>
</gene>